<evidence type="ECO:0000256" key="6">
    <source>
        <dbReference type="ARBA" id="ARBA00022490"/>
    </source>
</evidence>
<dbReference type="Gene3D" id="3.40.50.20">
    <property type="match status" value="1"/>
</dbReference>
<gene>
    <name evidence="14" type="primary">ddl</name>
    <name evidence="16" type="ORF">HPU229334_10255</name>
</gene>
<dbReference type="PANTHER" id="PTHR23132:SF23">
    <property type="entry name" value="D-ALANINE--D-ALANINE LIGASE B"/>
    <property type="match status" value="1"/>
</dbReference>
<dbReference type="UniPathway" id="UPA00219"/>
<evidence type="ECO:0000256" key="2">
    <source>
        <dbReference type="ARBA" id="ARBA00001946"/>
    </source>
</evidence>
<proteinExistence type="inferred from homology"/>
<dbReference type="Gene3D" id="3.30.470.20">
    <property type="entry name" value="ATP-grasp fold, B domain"/>
    <property type="match status" value="1"/>
</dbReference>
<evidence type="ECO:0000256" key="9">
    <source>
        <dbReference type="ARBA" id="ARBA00022840"/>
    </source>
</evidence>
<dbReference type="PROSITE" id="PS00844">
    <property type="entry name" value="DALA_DALA_LIGASE_2"/>
    <property type="match status" value="1"/>
</dbReference>
<dbReference type="Gene3D" id="3.30.1490.20">
    <property type="entry name" value="ATP-grasp fold, A domain"/>
    <property type="match status" value="1"/>
</dbReference>
<evidence type="ECO:0000256" key="10">
    <source>
        <dbReference type="ARBA" id="ARBA00022960"/>
    </source>
</evidence>
<dbReference type="STRING" id="35818.HPU229336_04825"/>
<dbReference type="AlphaFoldDB" id="A0A0N1EAS8"/>
<evidence type="ECO:0000256" key="4">
    <source>
        <dbReference type="ARBA" id="ARBA00010871"/>
    </source>
</evidence>
<evidence type="ECO:0000256" key="15">
    <source>
        <dbReference type="PROSITE-ProRule" id="PRU00409"/>
    </source>
</evidence>
<dbReference type="Proteomes" id="UP000037997">
    <property type="component" value="Unassembled WGS sequence"/>
</dbReference>
<comment type="pathway">
    <text evidence="14">Cell wall biogenesis; peptidoglycan biosynthesis.</text>
</comment>
<dbReference type="RefSeq" id="WP_054198430.1">
    <property type="nucleotide sequence ID" value="NZ_FZMX01000025.1"/>
</dbReference>
<dbReference type="InterPro" id="IPR011095">
    <property type="entry name" value="Dala_Dala_lig_C"/>
</dbReference>
<keyword evidence="10 14" id="KW-0133">Cell shape</keyword>
<dbReference type="GO" id="GO:0071555">
    <property type="term" value="P:cell wall organization"/>
    <property type="evidence" value="ECO:0007669"/>
    <property type="project" value="UniProtKB-KW"/>
</dbReference>
<dbReference type="PANTHER" id="PTHR23132">
    <property type="entry name" value="D-ALANINE--D-ALANINE LIGASE"/>
    <property type="match status" value="1"/>
</dbReference>
<dbReference type="Pfam" id="PF07478">
    <property type="entry name" value="Dala_Dala_lig_C"/>
    <property type="match status" value="1"/>
</dbReference>
<evidence type="ECO:0000256" key="14">
    <source>
        <dbReference type="HAMAP-Rule" id="MF_00047"/>
    </source>
</evidence>
<evidence type="ECO:0000256" key="3">
    <source>
        <dbReference type="ARBA" id="ARBA00004496"/>
    </source>
</evidence>
<dbReference type="GeneID" id="93196972"/>
<keyword evidence="9 15" id="KW-0067">ATP-binding</keyword>
<comment type="catalytic activity">
    <reaction evidence="13 14">
        <text>2 D-alanine + ATP = D-alanyl-D-alanine + ADP + phosphate + H(+)</text>
        <dbReference type="Rhea" id="RHEA:11224"/>
        <dbReference type="ChEBI" id="CHEBI:15378"/>
        <dbReference type="ChEBI" id="CHEBI:30616"/>
        <dbReference type="ChEBI" id="CHEBI:43474"/>
        <dbReference type="ChEBI" id="CHEBI:57416"/>
        <dbReference type="ChEBI" id="CHEBI:57822"/>
        <dbReference type="ChEBI" id="CHEBI:456216"/>
        <dbReference type="EC" id="6.3.2.4"/>
    </reaction>
</comment>
<organism evidence="16 17">
    <name type="scientific">Helicobacter pullorum</name>
    <dbReference type="NCBI Taxonomy" id="35818"/>
    <lineage>
        <taxon>Bacteria</taxon>
        <taxon>Pseudomonadati</taxon>
        <taxon>Campylobacterota</taxon>
        <taxon>Epsilonproteobacteria</taxon>
        <taxon>Campylobacterales</taxon>
        <taxon>Helicobacteraceae</taxon>
        <taxon>Helicobacter</taxon>
    </lineage>
</organism>
<dbReference type="NCBIfam" id="TIGR01205">
    <property type="entry name" value="D_ala_D_alaTIGR"/>
    <property type="match status" value="1"/>
</dbReference>
<dbReference type="SUPFAM" id="SSF56059">
    <property type="entry name" value="Glutathione synthetase ATP-binding domain-like"/>
    <property type="match status" value="1"/>
</dbReference>
<evidence type="ECO:0000256" key="12">
    <source>
        <dbReference type="ARBA" id="ARBA00023316"/>
    </source>
</evidence>
<evidence type="ECO:0000256" key="5">
    <source>
        <dbReference type="ARBA" id="ARBA00012216"/>
    </source>
</evidence>
<dbReference type="PATRIC" id="fig|35818.11.peg.2027"/>
<evidence type="ECO:0000256" key="8">
    <source>
        <dbReference type="ARBA" id="ARBA00022741"/>
    </source>
</evidence>
<dbReference type="GO" id="GO:0008716">
    <property type="term" value="F:D-alanine-D-alanine ligase activity"/>
    <property type="evidence" value="ECO:0007669"/>
    <property type="project" value="UniProtKB-UniRule"/>
</dbReference>
<name>A0A0N1EAS8_9HELI</name>
<dbReference type="GO" id="GO:0008360">
    <property type="term" value="P:regulation of cell shape"/>
    <property type="evidence" value="ECO:0007669"/>
    <property type="project" value="UniProtKB-KW"/>
</dbReference>
<keyword evidence="8 15" id="KW-0547">Nucleotide-binding</keyword>
<dbReference type="NCBIfam" id="NF002527">
    <property type="entry name" value="PRK01966.1-3"/>
    <property type="match status" value="1"/>
</dbReference>
<sequence>MNLCVLFGGSSYEHEISIVSAITLKKLLPSIETFVFLDGNHNFYLIPKDKMQSKFFSSKEYLKEMKIYLKVGGFYHKTLLGEKKLPMPMVLNLIHGGDGENGVIASLLDFYGIAYIGPRNPACVLSFDKELTKLLAKNRGILSLDYQVFYKGAQKEIKFPFPVIIKPARLGSSIGIFIANNQKELDYGLEEAFEYDNKAIVEPFISGIKEYNLAGYKSAQGIKFSFIEEPQKKEFLDFEKKYLDFSRTQNAKEADIPEALQKTLQENFIKIYENLFEGALIRCDFFVKDDLCYLNEINPIPGSMANYLFDDFKGALEELSKNLPKSNEIRISYELLHKIQFAKGK</sequence>
<keyword evidence="7 14" id="KW-0436">Ligase</keyword>
<evidence type="ECO:0000256" key="1">
    <source>
        <dbReference type="ARBA" id="ARBA00001936"/>
    </source>
</evidence>
<keyword evidence="6 14" id="KW-0963">Cytoplasm</keyword>
<dbReference type="GO" id="GO:0046872">
    <property type="term" value="F:metal ion binding"/>
    <property type="evidence" value="ECO:0007669"/>
    <property type="project" value="InterPro"/>
</dbReference>
<evidence type="ECO:0000256" key="7">
    <source>
        <dbReference type="ARBA" id="ARBA00022598"/>
    </source>
</evidence>
<dbReference type="PROSITE" id="PS00843">
    <property type="entry name" value="DALA_DALA_LIGASE_1"/>
    <property type="match status" value="1"/>
</dbReference>
<evidence type="ECO:0000256" key="11">
    <source>
        <dbReference type="ARBA" id="ARBA00022984"/>
    </source>
</evidence>
<protein>
    <recommendedName>
        <fullName evidence="5 14">D-alanine--D-alanine ligase</fullName>
        <ecNumber evidence="5 14">6.3.2.4</ecNumber>
    </recommendedName>
    <alternativeName>
        <fullName evidence="14">D-Ala-D-Ala ligase</fullName>
    </alternativeName>
    <alternativeName>
        <fullName evidence="14">D-alanylalanine synthetase</fullName>
    </alternativeName>
</protein>
<keyword evidence="11 14" id="KW-0573">Peptidoglycan synthesis</keyword>
<dbReference type="InterPro" id="IPR013815">
    <property type="entry name" value="ATP_grasp_subdomain_1"/>
</dbReference>
<comment type="subcellular location">
    <subcellularLocation>
        <location evidence="3 14">Cytoplasm</location>
    </subcellularLocation>
</comment>
<dbReference type="HAMAP" id="MF_00047">
    <property type="entry name" value="Dala_Dala_lig"/>
    <property type="match status" value="1"/>
</dbReference>
<evidence type="ECO:0000256" key="13">
    <source>
        <dbReference type="ARBA" id="ARBA00047614"/>
    </source>
</evidence>
<dbReference type="GO" id="GO:0005524">
    <property type="term" value="F:ATP binding"/>
    <property type="evidence" value="ECO:0007669"/>
    <property type="project" value="UniProtKB-UniRule"/>
</dbReference>
<dbReference type="EMBL" id="JNOC01000057">
    <property type="protein sequence ID" value="KPH55140.1"/>
    <property type="molecule type" value="Genomic_DNA"/>
</dbReference>
<dbReference type="EC" id="6.3.2.4" evidence="5 14"/>
<dbReference type="InterPro" id="IPR005905">
    <property type="entry name" value="D_ala_D_ala"/>
</dbReference>
<comment type="caution">
    <text evidence="16">The sequence shown here is derived from an EMBL/GenBank/DDBJ whole genome shotgun (WGS) entry which is preliminary data.</text>
</comment>
<evidence type="ECO:0000313" key="17">
    <source>
        <dbReference type="Proteomes" id="UP000037997"/>
    </source>
</evidence>
<comment type="cofactor">
    <cofactor evidence="1">
        <name>Mn(2+)</name>
        <dbReference type="ChEBI" id="CHEBI:29035"/>
    </cofactor>
</comment>
<evidence type="ECO:0000313" key="16">
    <source>
        <dbReference type="EMBL" id="KPH55140.1"/>
    </source>
</evidence>
<comment type="cofactor">
    <cofactor evidence="2">
        <name>Mg(2+)</name>
        <dbReference type="ChEBI" id="CHEBI:18420"/>
    </cofactor>
</comment>
<dbReference type="InterPro" id="IPR000291">
    <property type="entry name" value="D-Ala_lig_Van_CS"/>
</dbReference>
<comment type="function">
    <text evidence="14">Cell wall formation.</text>
</comment>
<dbReference type="InterPro" id="IPR011127">
    <property type="entry name" value="Dala_Dala_lig_N"/>
</dbReference>
<reference evidence="16 17" key="1">
    <citation type="submission" date="2014-06" db="EMBL/GenBank/DDBJ databases">
        <title>Helicobacter pullorum isolates in fresh chicken meat - phenotypic and genotypic features.</title>
        <authorList>
            <person name="Borges V."/>
            <person name="Santos A."/>
            <person name="Correia C.B."/>
            <person name="Saraiva M."/>
            <person name="Menard A."/>
            <person name="Vieira L."/>
            <person name="Sampaio D.A."/>
            <person name="Gomes J.P."/>
            <person name="Oleastro M."/>
        </authorList>
    </citation>
    <scope>NUCLEOTIDE SEQUENCE [LARGE SCALE GENOMIC DNA]</scope>
    <source>
        <strain evidence="16 17">229334/12</strain>
    </source>
</reference>
<keyword evidence="12 14" id="KW-0961">Cell wall biogenesis/degradation</keyword>
<dbReference type="SUPFAM" id="SSF52440">
    <property type="entry name" value="PreATP-grasp domain"/>
    <property type="match status" value="1"/>
</dbReference>
<dbReference type="InterPro" id="IPR016185">
    <property type="entry name" value="PreATP-grasp_dom_sf"/>
</dbReference>
<dbReference type="InterPro" id="IPR011761">
    <property type="entry name" value="ATP-grasp"/>
</dbReference>
<comment type="similarity">
    <text evidence="4 14">Belongs to the D-alanine--D-alanine ligase family.</text>
</comment>
<dbReference type="GO" id="GO:0005737">
    <property type="term" value="C:cytoplasm"/>
    <property type="evidence" value="ECO:0007669"/>
    <property type="project" value="UniProtKB-SubCell"/>
</dbReference>
<accession>A0A0N1EAS8</accession>
<dbReference type="GO" id="GO:0009252">
    <property type="term" value="P:peptidoglycan biosynthetic process"/>
    <property type="evidence" value="ECO:0007669"/>
    <property type="project" value="UniProtKB-UniRule"/>
</dbReference>
<dbReference type="Pfam" id="PF01820">
    <property type="entry name" value="Dala_Dala_lig_N"/>
    <property type="match status" value="1"/>
</dbReference>
<dbReference type="PROSITE" id="PS50975">
    <property type="entry name" value="ATP_GRASP"/>
    <property type="match status" value="1"/>
</dbReference>